<name>A0A8T0FWC7_ARGBR</name>
<reference evidence="1" key="1">
    <citation type="journal article" date="2020" name="bioRxiv">
        <title>Chromosome-level reference genome of the European wasp spider Argiope bruennichi: a resource for studies on range expansion and evolutionary adaptation.</title>
        <authorList>
            <person name="Sheffer M.M."/>
            <person name="Hoppe A."/>
            <person name="Krehenwinkel H."/>
            <person name="Uhl G."/>
            <person name="Kuss A.W."/>
            <person name="Jensen L."/>
            <person name="Jensen C."/>
            <person name="Gillespie R.G."/>
            <person name="Hoff K.J."/>
            <person name="Prost S."/>
        </authorList>
    </citation>
    <scope>NUCLEOTIDE SEQUENCE</scope>
</reference>
<evidence type="ECO:0000313" key="2">
    <source>
        <dbReference type="Proteomes" id="UP000807504"/>
    </source>
</evidence>
<accession>A0A8T0FWC7</accession>
<organism evidence="1 2">
    <name type="scientific">Argiope bruennichi</name>
    <name type="common">Wasp spider</name>
    <name type="synonym">Aranea bruennichi</name>
    <dbReference type="NCBI Taxonomy" id="94029"/>
    <lineage>
        <taxon>Eukaryota</taxon>
        <taxon>Metazoa</taxon>
        <taxon>Ecdysozoa</taxon>
        <taxon>Arthropoda</taxon>
        <taxon>Chelicerata</taxon>
        <taxon>Arachnida</taxon>
        <taxon>Araneae</taxon>
        <taxon>Araneomorphae</taxon>
        <taxon>Entelegynae</taxon>
        <taxon>Araneoidea</taxon>
        <taxon>Araneidae</taxon>
        <taxon>Argiope</taxon>
    </lineage>
</organism>
<reference evidence="1" key="2">
    <citation type="submission" date="2020-06" db="EMBL/GenBank/DDBJ databases">
        <authorList>
            <person name="Sheffer M."/>
        </authorList>
    </citation>
    <scope>NUCLEOTIDE SEQUENCE</scope>
</reference>
<gene>
    <name evidence="1" type="ORF">HNY73_003282</name>
</gene>
<dbReference type="Proteomes" id="UP000807504">
    <property type="component" value="Unassembled WGS sequence"/>
</dbReference>
<sequence length="84" mass="9385">METNDEIRRSPLPGFCYKLAFQKKPNKAQQAEIRAKASVPFQFLSTLALPGALITSSLKPGEGYVLTSAFGTIDRYQRFSCLRN</sequence>
<comment type="caution">
    <text evidence="1">The sequence shown here is derived from an EMBL/GenBank/DDBJ whole genome shotgun (WGS) entry which is preliminary data.</text>
</comment>
<dbReference type="EMBL" id="JABXBU010000002">
    <property type="protein sequence ID" value="KAF8795434.1"/>
    <property type="molecule type" value="Genomic_DNA"/>
</dbReference>
<evidence type="ECO:0000313" key="1">
    <source>
        <dbReference type="EMBL" id="KAF8795434.1"/>
    </source>
</evidence>
<protein>
    <submittedName>
        <fullName evidence="1">Uncharacterized protein</fullName>
    </submittedName>
</protein>
<dbReference type="AlphaFoldDB" id="A0A8T0FWC7"/>
<keyword evidence="2" id="KW-1185">Reference proteome</keyword>
<proteinExistence type="predicted"/>